<proteinExistence type="inferred from homology"/>
<keyword evidence="8" id="KW-1185">Reference proteome</keyword>
<evidence type="ECO:0000256" key="2">
    <source>
        <dbReference type="ARBA" id="ARBA00006962"/>
    </source>
</evidence>
<feature type="domain" description="Diacylglycerol glucosyltransferase N-terminal" evidence="6">
    <location>
        <begin position="17"/>
        <end position="181"/>
    </location>
</feature>
<dbReference type="PANTHER" id="PTHR43025:SF3">
    <property type="entry name" value="MONOGALACTOSYLDIACYLGLYCEROL SYNTHASE 1, CHLOROPLASTIC"/>
    <property type="match status" value="1"/>
</dbReference>
<dbReference type="InterPro" id="IPR007235">
    <property type="entry name" value="Glyco_trans_28_C"/>
</dbReference>
<keyword evidence="3" id="KW-0328">Glycosyltransferase</keyword>
<dbReference type="AlphaFoldDB" id="A0A7X3FFK0"/>
<organism evidence="7 8">
    <name type="scientific">Paenibacillus lutrae</name>
    <dbReference type="NCBI Taxonomy" id="2078573"/>
    <lineage>
        <taxon>Bacteria</taxon>
        <taxon>Bacillati</taxon>
        <taxon>Bacillota</taxon>
        <taxon>Bacilli</taxon>
        <taxon>Bacillales</taxon>
        <taxon>Paenibacillaceae</taxon>
        <taxon>Paenibacillus</taxon>
    </lineage>
</organism>
<dbReference type="InterPro" id="IPR009695">
    <property type="entry name" value="Diacylglyc_glucosyltr_N"/>
</dbReference>
<evidence type="ECO:0000313" key="8">
    <source>
        <dbReference type="Proteomes" id="UP000490800"/>
    </source>
</evidence>
<dbReference type="SUPFAM" id="SSF53756">
    <property type="entry name" value="UDP-Glycosyltransferase/glycogen phosphorylase"/>
    <property type="match status" value="1"/>
</dbReference>
<evidence type="ECO:0000313" key="7">
    <source>
        <dbReference type="EMBL" id="MVO98739.1"/>
    </source>
</evidence>
<dbReference type="Pfam" id="PF06925">
    <property type="entry name" value="MGDG_synth"/>
    <property type="match status" value="1"/>
</dbReference>
<feature type="domain" description="Glycosyl transferase family 28 C-terminal" evidence="5">
    <location>
        <begin position="206"/>
        <end position="355"/>
    </location>
</feature>
<dbReference type="PANTHER" id="PTHR43025">
    <property type="entry name" value="MONOGALACTOSYLDIACYLGLYCEROL SYNTHASE"/>
    <property type="match status" value="1"/>
</dbReference>
<keyword evidence="4 7" id="KW-0808">Transferase</keyword>
<dbReference type="GO" id="GO:0016020">
    <property type="term" value="C:membrane"/>
    <property type="evidence" value="ECO:0007669"/>
    <property type="project" value="UniProtKB-SubCell"/>
</dbReference>
<evidence type="ECO:0000256" key="4">
    <source>
        <dbReference type="ARBA" id="ARBA00022679"/>
    </source>
</evidence>
<evidence type="ECO:0000259" key="6">
    <source>
        <dbReference type="Pfam" id="PF06925"/>
    </source>
</evidence>
<accession>A0A7X3FFK0</accession>
<dbReference type="Proteomes" id="UP000490800">
    <property type="component" value="Unassembled WGS sequence"/>
</dbReference>
<dbReference type="Gene3D" id="3.40.50.2000">
    <property type="entry name" value="Glycogen Phosphorylase B"/>
    <property type="match status" value="1"/>
</dbReference>
<gene>
    <name evidence="7" type="ORF">EDM21_04255</name>
</gene>
<evidence type="ECO:0000256" key="1">
    <source>
        <dbReference type="ARBA" id="ARBA00004370"/>
    </source>
</evidence>
<dbReference type="Pfam" id="PF04101">
    <property type="entry name" value="Glyco_tran_28_C"/>
    <property type="match status" value="1"/>
</dbReference>
<dbReference type="GO" id="GO:0009247">
    <property type="term" value="P:glycolipid biosynthetic process"/>
    <property type="evidence" value="ECO:0007669"/>
    <property type="project" value="InterPro"/>
</dbReference>
<comment type="subcellular location">
    <subcellularLocation>
        <location evidence="1">Membrane</location>
    </subcellularLocation>
</comment>
<dbReference type="OrthoDB" id="9815663at2"/>
<reference evidence="7 8" key="1">
    <citation type="journal article" date="2019" name="Microorganisms">
        <title>Paenibacillus lutrae sp. nov., A Chitinolytic Species Isolated from A River Otter in Castril Natural Park, Granada, Spain.</title>
        <authorList>
            <person name="Rodriguez M."/>
            <person name="Reina J.C."/>
            <person name="Bejar V."/>
            <person name="Llamas I."/>
        </authorList>
    </citation>
    <scope>NUCLEOTIDE SEQUENCE [LARGE SCALE GENOMIC DNA]</scope>
    <source>
        <strain evidence="7 8">N10</strain>
    </source>
</reference>
<evidence type="ECO:0000256" key="3">
    <source>
        <dbReference type="ARBA" id="ARBA00022676"/>
    </source>
</evidence>
<evidence type="ECO:0000259" key="5">
    <source>
        <dbReference type="Pfam" id="PF04101"/>
    </source>
</evidence>
<dbReference type="InterPro" id="IPR050519">
    <property type="entry name" value="Glycosyltransf_28_UgtP"/>
</dbReference>
<dbReference type="RefSeq" id="WP_157333203.1">
    <property type="nucleotide sequence ID" value="NZ_RHLK01000002.1"/>
</dbReference>
<dbReference type="GO" id="GO:0016758">
    <property type="term" value="F:hexosyltransferase activity"/>
    <property type="evidence" value="ECO:0007669"/>
    <property type="project" value="InterPro"/>
</dbReference>
<comment type="caution">
    <text evidence="7">The sequence shown here is derived from an EMBL/GenBank/DDBJ whole genome shotgun (WGS) entry which is preliminary data.</text>
</comment>
<name>A0A7X3FFK0_9BACL</name>
<dbReference type="EMBL" id="RHLK01000002">
    <property type="protein sequence ID" value="MVO98739.1"/>
    <property type="molecule type" value="Genomic_DNA"/>
</dbReference>
<comment type="similarity">
    <text evidence="2">Belongs to the glycosyltransferase 28 family.</text>
</comment>
<sequence length="378" mass="43379">MRRKRVLLLSEGFGSGHTRAAYALSENLRQLHPGIQTRVMELGSFLHPTLARWVFSAYRKTVSSQPKLYGKLYRFQYKKPLNPLTQLALHRIFYAQTSQLISRLQPDTIVCTHPFPSIVVSRLKRAGLNVPLCTVITDYDVHGTWISPEVNKYLVSSQQVKIKLMKRGVDQRRIDITGIPVHPSFRQSPDKEDLRLRLGLNPLPTVMVMGGGWGLIGSDTLLTSMTQWKEELQFIFCFGNNGKALERCMQDSRFQHPNIKLIGYTNEIDKLMEVSDLLVTKPGGMTCSEGLAKGIPMLFYEPIPGQEEKNMQFFIESGCAELIKREETIHRRFKELTEYGAELQEQREMKRRNAQTGWESDYSAIIWSLLQKEEQQSV</sequence>
<protein>
    <submittedName>
        <fullName evidence="7">UDP-N-acetylglucosamine--LPS N-acetylglucosamine transferase</fullName>
    </submittedName>
</protein>